<feature type="region of interest" description="Disordered" evidence="1">
    <location>
        <begin position="130"/>
        <end position="214"/>
    </location>
</feature>
<dbReference type="SMART" id="SM00869">
    <property type="entry name" value="Autotransporter"/>
    <property type="match status" value="1"/>
</dbReference>
<gene>
    <name evidence="4" type="ORF">CEV08_04760</name>
</gene>
<dbReference type="Pfam" id="PF03797">
    <property type="entry name" value="Autotransporter"/>
    <property type="match status" value="1"/>
</dbReference>
<feature type="compositionally biased region" description="Polar residues" evidence="1">
    <location>
        <begin position="153"/>
        <end position="167"/>
    </location>
</feature>
<feature type="signal peptide" evidence="2">
    <location>
        <begin position="1"/>
        <end position="27"/>
    </location>
</feature>
<dbReference type="GO" id="GO:0019867">
    <property type="term" value="C:outer membrane"/>
    <property type="evidence" value="ECO:0007669"/>
    <property type="project" value="InterPro"/>
</dbReference>
<feature type="compositionally biased region" description="Low complexity" evidence="1">
    <location>
        <begin position="188"/>
        <end position="203"/>
    </location>
</feature>
<organism evidence="4 5">
    <name type="scientific">Bartonella tribocorum</name>
    <dbReference type="NCBI Taxonomy" id="85701"/>
    <lineage>
        <taxon>Bacteria</taxon>
        <taxon>Pseudomonadati</taxon>
        <taxon>Pseudomonadota</taxon>
        <taxon>Alphaproteobacteria</taxon>
        <taxon>Hyphomicrobiales</taxon>
        <taxon>Bartonellaceae</taxon>
        <taxon>Bartonella</taxon>
    </lineage>
</organism>
<dbReference type="NCBIfam" id="TIGR01414">
    <property type="entry name" value="autotrans_barl"/>
    <property type="match status" value="1"/>
</dbReference>
<dbReference type="InterPro" id="IPR005546">
    <property type="entry name" value="Autotransporte_beta"/>
</dbReference>
<sequence>MHKNFLLCTAACALFFSSFTFTSTSTASSLSSPTHHTLEGIDQLRITNNALQKQNNTTTNVLADASYFDALQQNNSNTDGITNVERKSASLAHKENKHSVINSSTRKKRASDQLPSTDVVSQYQDNLSLRTGHEITQPELNKDMQSDIDPETNAASATSQTALNTSAEAHVNLPTKSDSTPSADAKSTYPLTDYKTTTTSSLDETANREKLTPQIESSPVAPIAMFAAGLADVNNQNILLDNMQITMFEPKDYQERSIFLSTYGSKNTFSSIKNVHTNIRYAALQAGAILIALRNQNISTNFGVFGAYGKLSFAPKDAESSNFDFSGTYGNLFFAPKNAESSYKNMFDKWSLTAYGNIHHDSGIYANAFLSYGIFKEDMSENSLKINNSQILGAAAIVGQKLLTSFEGVILEPQAQLVYQRLILGSSSNKNSPANENNSKINIGKPDQWLVCIGGRLTQNKGRALSFYGKLNLIKAFSKNFKLATMGYSVEGGFGIQAHLSHNIELHGDFSYQHKLEKVGISGVNISAGIRYHF</sequence>
<dbReference type="InterPro" id="IPR036709">
    <property type="entry name" value="Autotransporte_beta_dom_sf"/>
</dbReference>
<evidence type="ECO:0000259" key="3">
    <source>
        <dbReference type="PROSITE" id="PS51208"/>
    </source>
</evidence>
<dbReference type="EMBL" id="NJPP01000013">
    <property type="protein sequence ID" value="PIT70138.1"/>
    <property type="molecule type" value="Genomic_DNA"/>
</dbReference>
<name>A0A2M6UVA0_9HYPH</name>
<dbReference type="RefSeq" id="WP_100130615.1">
    <property type="nucleotide sequence ID" value="NZ_CADDYJ010000005.1"/>
</dbReference>
<feature type="region of interest" description="Disordered" evidence="1">
    <location>
        <begin position="87"/>
        <end position="117"/>
    </location>
</feature>
<evidence type="ECO:0000256" key="2">
    <source>
        <dbReference type="SAM" id="SignalP"/>
    </source>
</evidence>
<feature type="chain" id="PRO_5014721014" evidence="2">
    <location>
        <begin position="28"/>
        <end position="534"/>
    </location>
</feature>
<comment type="caution">
    <text evidence="4">The sequence shown here is derived from an EMBL/GenBank/DDBJ whole genome shotgun (WGS) entry which is preliminary data.</text>
</comment>
<dbReference type="InterPro" id="IPR006315">
    <property type="entry name" value="OM_autotransptr_brl_dom"/>
</dbReference>
<dbReference type="AlphaFoldDB" id="A0A2M6UVA0"/>
<dbReference type="SUPFAM" id="SSF103515">
    <property type="entry name" value="Autotransporter"/>
    <property type="match status" value="1"/>
</dbReference>
<evidence type="ECO:0000313" key="4">
    <source>
        <dbReference type="EMBL" id="PIT70138.1"/>
    </source>
</evidence>
<keyword evidence="2" id="KW-0732">Signal</keyword>
<dbReference type="OrthoDB" id="7922675at2"/>
<evidence type="ECO:0000256" key="1">
    <source>
        <dbReference type="SAM" id="MobiDB-lite"/>
    </source>
</evidence>
<accession>A0A2M6UVA0</accession>
<proteinExistence type="predicted"/>
<dbReference type="Gene3D" id="2.40.128.130">
    <property type="entry name" value="Autotransporter beta-domain"/>
    <property type="match status" value="1"/>
</dbReference>
<dbReference type="Proteomes" id="UP000230791">
    <property type="component" value="Unassembled WGS sequence"/>
</dbReference>
<protein>
    <submittedName>
        <fullName evidence="4">Autotransporter outer membrane beta-barrel domain-containing protein</fullName>
    </submittedName>
</protein>
<dbReference type="PROSITE" id="PS51208">
    <property type="entry name" value="AUTOTRANSPORTER"/>
    <property type="match status" value="1"/>
</dbReference>
<feature type="compositionally biased region" description="Basic and acidic residues" evidence="1">
    <location>
        <begin position="87"/>
        <end position="98"/>
    </location>
</feature>
<reference evidence="4 5" key="1">
    <citation type="submission" date="2017-06" db="EMBL/GenBank/DDBJ databases">
        <title>Draft genome of Bartonella tribocorum C635.</title>
        <authorList>
            <person name="Hadjadj L."/>
            <person name="Jiyipong T."/>
            <person name="Diene S.M."/>
            <person name="Morand S."/>
            <person name="Rolain J.-M."/>
        </authorList>
    </citation>
    <scope>NUCLEOTIDE SEQUENCE [LARGE SCALE GENOMIC DNA]</scope>
    <source>
        <strain evidence="4 5">C635</strain>
    </source>
</reference>
<evidence type="ECO:0000313" key="5">
    <source>
        <dbReference type="Proteomes" id="UP000230791"/>
    </source>
</evidence>
<feature type="domain" description="Autotransporter" evidence="3">
    <location>
        <begin position="251"/>
        <end position="534"/>
    </location>
</feature>